<name>A0A439CRF9_9PEZI</name>
<evidence type="ECO:0000256" key="1">
    <source>
        <dbReference type="SAM" id="MobiDB-lite"/>
    </source>
</evidence>
<dbReference type="AlphaFoldDB" id="A0A439CRF9"/>
<reference evidence="2 3" key="1">
    <citation type="submission" date="2018-12" db="EMBL/GenBank/DDBJ databases">
        <title>Draft genome sequence of Xylaria grammica IHI A82.</title>
        <authorList>
            <person name="Buettner E."/>
            <person name="Kellner H."/>
        </authorList>
    </citation>
    <scope>NUCLEOTIDE SEQUENCE [LARGE SCALE GENOMIC DNA]</scope>
    <source>
        <strain evidence="2 3">IHI A82</strain>
    </source>
</reference>
<feature type="region of interest" description="Disordered" evidence="1">
    <location>
        <begin position="222"/>
        <end position="249"/>
    </location>
</feature>
<evidence type="ECO:0000313" key="2">
    <source>
        <dbReference type="EMBL" id="RWA04730.1"/>
    </source>
</evidence>
<keyword evidence="3" id="KW-1185">Reference proteome</keyword>
<evidence type="ECO:0000313" key="3">
    <source>
        <dbReference type="Proteomes" id="UP000286045"/>
    </source>
</evidence>
<feature type="compositionally biased region" description="Basic and acidic residues" evidence="1">
    <location>
        <begin position="237"/>
        <end position="249"/>
    </location>
</feature>
<feature type="region of interest" description="Disordered" evidence="1">
    <location>
        <begin position="75"/>
        <end position="188"/>
    </location>
</feature>
<feature type="compositionally biased region" description="Polar residues" evidence="1">
    <location>
        <begin position="103"/>
        <end position="120"/>
    </location>
</feature>
<proteinExistence type="predicted"/>
<sequence length="249" mass="26324">MANLPSQHPNLTLHLTDRALTPLITSGRAQEHLEPLAVLSHTALSAHESAQRLGLGALQRIMVEHDEGPVLLQTFLSPRPTTPPRNNQPTNSTTGARVGAAASQLSSPGPHTSSQTSRQHQGALALAAESRGAGPASTTTMAHLRGGAAHDDDDDEEGEEEGGGHERPIFLGDNPEIDDEDENPTAPPMLVGIVVGVTADEAPEARRATAKLERVGREIQERWSELQGLSPAPRGQGRLDEPHEDASTG</sequence>
<dbReference type="Pfam" id="PF17233">
    <property type="entry name" value="DUF5308"/>
    <property type="match status" value="1"/>
</dbReference>
<protein>
    <submittedName>
        <fullName evidence="2">Uncharacterized protein</fullName>
    </submittedName>
</protein>
<feature type="compositionally biased region" description="Low complexity" evidence="1">
    <location>
        <begin position="84"/>
        <end position="94"/>
    </location>
</feature>
<organism evidence="2 3">
    <name type="scientific">Xylaria grammica</name>
    <dbReference type="NCBI Taxonomy" id="363999"/>
    <lineage>
        <taxon>Eukaryota</taxon>
        <taxon>Fungi</taxon>
        <taxon>Dikarya</taxon>
        <taxon>Ascomycota</taxon>
        <taxon>Pezizomycotina</taxon>
        <taxon>Sordariomycetes</taxon>
        <taxon>Xylariomycetidae</taxon>
        <taxon>Xylariales</taxon>
        <taxon>Xylariaceae</taxon>
        <taxon>Xylaria</taxon>
    </lineage>
</organism>
<comment type="caution">
    <text evidence="2">The sequence shown here is derived from an EMBL/GenBank/DDBJ whole genome shotgun (WGS) entry which is preliminary data.</text>
</comment>
<dbReference type="EMBL" id="RYZI01000525">
    <property type="protein sequence ID" value="RWA04730.1"/>
    <property type="molecule type" value="Genomic_DNA"/>
</dbReference>
<accession>A0A439CRF9</accession>
<gene>
    <name evidence="2" type="ORF">EKO27_g10370</name>
</gene>
<dbReference type="Proteomes" id="UP000286045">
    <property type="component" value="Unassembled WGS sequence"/>
</dbReference>
<dbReference type="InterPro" id="IPR035186">
    <property type="entry name" value="DUF5308"/>
</dbReference>
<feature type="compositionally biased region" description="Acidic residues" evidence="1">
    <location>
        <begin position="151"/>
        <end position="161"/>
    </location>
</feature>